<accession>N6YGE0</accession>
<dbReference type="Proteomes" id="UP000013232">
    <property type="component" value="Unassembled WGS sequence"/>
</dbReference>
<evidence type="ECO:0000256" key="1">
    <source>
        <dbReference type="SAM" id="Phobius"/>
    </source>
</evidence>
<comment type="caution">
    <text evidence="2">The sequence shown here is derived from an EMBL/GenBank/DDBJ whole genome shotgun (WGS) entry which is preliminary data.</text>
</comment>
<dbReference type="EMBL" id="AMXE01000001">
    <property type="protein sequence ID" value="ENO90585.1"/>
    <property type="molecule type" value="Genomic_DNA"/>
</dbReference>
<gene>
    <name evidence="2" type="ORF">C666_00125</name>
</gene>
<evidence type="ECO:0000313" key="2">
    <source>
        <dbReference type="EMBL" id="ENO90585.1"/>
    </source>
</evidence>
<keyword evidence="1" id="KW-1133">Transmembrane helix</keyword>
<keyword evidence="1" id="KW-0472">Membrane</keyword>
<keyword evidence="3" id="KW-1185">Reference proteome</keyword>
<evidence type="ECO:0000313" key="3">
    <source>
        <dbReference type="Proteomes" id="UP000013232"/>
    </source>
</evidence>
<sequence length="410" mass="45547">MDHAPQYRRFLTWLIGSFVAICSLAAGINYVIDPYGLFGTARIDGLNARKPAAGERVRTTKPYMATALGPMTVIAGNSRPELGLDPQSPCWQEDDQPVFNTGIPGASFYMQTQYAKHALSAGRGKKVLLGVDFLDFLIDTSTQSSMPPTDWASLATSYAGRLDIPNESAGAWQEISTQAQDKLSALFSLNTLADSLFTTVQQRAPFTTDRRADGFNPGHDYEAIIRSEGQYVLFQQKNAELIARLSRPGLGLFIAGRAHSESLEALRNFLAWAQREDVEVSLFINPYHLDYLRTIQAAGLWPAFDDWKRHITRIANEFGTPLWDFNSVDAYSSETPPGRGERGASIHWYWEPAHYKREMGELMLAKLLGRNCATEDLMSSPGTRLSAEGLEQHLARLRSGWPDPQASPAR</sequence>
<dbReference type="STRING" id="1123367.GCA_000621305_02018"/>
<dbReference type="OrthoDB" id="7324894at2"/>
<name>N6YGE0_THAL4</name>
<keyword evidence="1" id="KW-0812">Transmembrane</keyword>
<dbReference type="RefSeq" id="WP_004332271.1">
    <property type="nucleotide sequence ID" value="NZ_AMXE01000001.1"/>
</dbReference>
<dbReference type="AlphaFoldDB" id="N6YGE0"/>
<feature type="transmembrane region" description="Helical" evidence="1">
    <location>
        <begin position="12"/>
        <end position="32"/>
    </location>
</feature>
<reference evidence="2 3" key="1">
    <citation type="submission" date="2012-09" db="EMBL/GenBank/DDBJ databases">
        <title>Draft Genome Sequences of 6 Strains from Genus Thauera.</title>
        <authorList>
            <person name="Liu B."/>
            <person name="Shapleigh J.P."/>
            <person name="Frostegard A.H."/>
        </authorList>
    </citation>
    <scope>NUCLEOTIDE SEQUENCE [LARGE SCALE GENOMIC DNA]</scope>
    <source>
        <strain evidence="3">47Lol / DSM 12138</strain>
    </source>
</reference>
<protein>
    <submittedName>
        <fullName evidence="2">Uncharacterized protein</fullName>
    </submittedName>
</protein>
<dbReference type="eggNOG" id="ENOG502Z7SS">
    <property type="taxonomic scope" value="Bacteria"/>
</dbReference>
<organism evidence="2 3">
    <name type="scientific">Thauera linaloolentis (strain DSM 12138 / JCM 21573 / CCUG 41526 / CIP 105981 / IAM 15112 / NBRC 102519 / 47Lol)</name>
    <dbReference type="NCBI Taxonomy" id="1123367"/>
    <lineage>
        <taxon>Bacteria</taxon>
        <taxon>Pseudomonadati</taxon>
        <taxon>Pseudomonadota</taxon>
        <taxon>Betaproteobacteria</taxon>
        <taxon>Rhodocyclales</taxon>
        <taxon>Zoogloeaceae</taxon>
        <taxon>Thauera</taxon>
    </lineage>
</organism>
<proteinExistence type="predicted"/>